<dbReference type="SUPFAM" id="SSF52540">
    <property type="entry name" value="P-loop containing nucleoside triphosphate hydrolases"/>
    <property type="match status" value="1"/>
</dbReference>
<dbReference type="RefSeq" id="WP_315625477.1">
    <property type="nucleotide sequence ID" value="NZ_JAUHMF010000002.1"/>
</dbReference>
<reference evidence="6 7" key="1">
    <citation type="submission" date="2023-07" db="EMBL/GenBank/DDBJ databases">
        <title>Novel species of Thermanaerothrix with wide hydrolytic capabilities.</title>
        <authorList>
            <person name="Zayulina K.S."/>
            <person name="Podosokorskaya O.A."/>
            <person name="Elcheninov A.G."/>
        </authorList>
    </citation>
    <scope>NUCLEOTIDE SEQUENCE [LARGE SCALE GENOMIC DNA]</scope>
    <source>
        <strain evidence="6 7">4228-RoL</strain>
    </source>
</reference>
<dbReference type="GO" id="GO:0005524">
    <property type="term" value="F:ATP binding"/>
    <property type="evidence" value="ECO:0007669"/>
    <property type="project" value="UniProtKB-KW"/>
</dbReference>
<evidence type="ECO:0000313" key="7">
    <source>
        <dbReference type="Proteomes" id="UP001254165"/>
    </source>
</evidence>
<evidence type="ECO:0000259" key="5">
    <source>
        <dbReference type="PROSITE" id="PS50893"/>
    </source>
</evidence>
<feature type="domain" description="ABC transporter" evidence="5">
    <location>
        <begin position="21"/>
        <end position="263"/>
    </location>
</feature>
<evidence type="ECO:0000313" key="6">
    <source>
        <dbReference type="EMBL" id="MDT8898813.1"/>
    </source>
</evidence>
<keyword evidence="7" id="KW-1185">Reference proteome</keyword>
<evidence type="ECO:0000256" key="4">
    <source>
        <dbReference type="ARBA" id="ARBA00022967"/>
    </source>
</evidence>
<dbReference type="InterPro" id="IPR027417">
    <property type="entry name" value="P-loop_NTPase"/>
</dbReference>
<proteinExistence type="predicted"/>
<comment type="caution">
    <text evidence="6">The sequence shown here is derived from an EMBL/GenBank/DDBJ whole genome shotgun (WGS) entry which is preliminary data.</text>
</comment>
<dbReference type="Gene3D" id="3.40.50.300">
    <property type="entry name" value="P-loop containing nucleotide triphosphate hydrolases"/>
    <property type="match status" value="1"/>
</dbReference>
<dbReference type="InterPro" id="IPR003439">
    <property type="entry name" value="ABC_transporter-like_ATP-bd"/>
</dbReference>
<dbReference type="EMBL" id="JAUHMF010000002">
    <property type="protein sequence ID" value="MDT8898813.1"/>
    <property type="molecule type" value="Genomic_DNA"/>
</dbReference>
<dbReference type="PANTHER" id="PTHR42794">
    <property type="entry name" value="HEMIN IMPORT ATP-BINDING PROTEIN HMUV"/>
    <property type="match status" value="1"/>
</dbReference>
<dbReference type="PANTHER" id="PTHR42794:SF1">
    <property type="entry name" value="HEMIN IMPORT ATP-BINDING PROTEIN HMUV"/>
    <property type="match status" value="1"/>
</dbReference>
<dbReference type="Proteomes" id="UP001254165">
    <property type="component" value="Unassembled WGS sequence"/>
</dbReference>
<name>A0ABU3NPP2_9CHLR</name>
<evidence type="ECO:0000256" key="2">
    <source>
        <dbReference type="ARBA" id="ARBA00022741"/>
    </source>
</evidence>
<keyword evidence="4" id="KW-1278">Translocase</keyword>
<evidence type="ECO:0000256" key="3">
    <source>
        <dbReference type="ARBA" id="ARBA00022840"/>
    </source>
</evidence>
<organism evidence="6 7">
    <name type="scientific">Thermanaerothrix solaris</name>
    <dbReference type="NCBI Taxonomy" id="3058434"/>
    <lineage>
        <taxon>Bacteria</taxon>
        <taxon>Bacillati</taxon>
        <taxon>Chloroflexota</taxon>
        <taxon>Anaerolineae</taxon>
        <taxon>Anaerolineales</taxon>
        <taxon>Anaerolineaceae</taxon>
        <taxon>Thermanaerothrix</taxon>
    </lineage>
</organism>
<evidence type="ECO:0000256" key="1">
    <source>
        <dbReference type="ARBA" id="ARBA00022448"/>
    </source>
</evidence>
<dbReference type="InterPro" id="IPR003593">
    <property type="entry name" value="AAA+_ATPase"/>
</dbReference>
<keyword evidence="2" id="KW-0547">Nucleotide-binding</keyword>
<dbReference type="Pfam" id="PF00005">
    <property type="entry name" value="ABC_tran"/>
    <property type="match status" value="1"/>
</dbReference>
<accession>A0ABU3NPP2</accession>
<dbReference type="PROSITE" id="PS50893">
    <property type="entry name" value="ABC_TRANSPORTER_2"/>
    <property type="match status" value="1"/>
</dbReference>
<gene>
    <name evidence="6" type="ORF">QYE77_11125</name>
</gene>
<sequence>MNLNVRKMTSALVDPEAAGKLSVEHVTVVLQGRRVLEDISLSLERGQIVALIGPNGAGKSTLIRAISGVLTPDDGKIHIGDVDLGQASPWQRARYLAVVPQISQLPTVFTVWQTVLLGRTPYLNILGQTSPQDESIARQALAQVEATHLSERRLDELSGGEVQRVLLARALAQQTPFLLLDEPTTHLDWQYQVTLLAHLRHLADNGATSSFPRRGVLMVLHDLNHAVRYADRVALLVAGRLWAWGTPQEVLQPEVLSRAFGVTIVMTEAAPDGYPLFIPLPPDEDGMTTAPGLGAEQWLSSASSRSSYPA</sequence>
<keyword evidence="1" id="KW-0813">Transport</keyword>
<protein>
    <submittedName>
        <fullName evidence="6">ABC transporter ATP-binding protein</fullName>
    </submittedName>
</protein>
<keyword evidence="3 6" id="KW-0067">ATP-binding</keyword>
<dbReference type="CDD" id="cd03214">
    <property type="entry name" value="ABC_Iron-Siderophores_B12_Hemin"/>
    <property type="match status" value="1"/>
</dbReference>
<dbReference type="SMART" id="SM00382">
    <property type="entry name" value="AAA"/>
    <property type="match status" value="1"/>
</dbReference>